<evidence type="ECO:0000256" key="12">
    <source>
        <dbReference type="ARBA" id="ARBA00031636"/>
    </source>
</evidence>
<feature type="transmembrane region" description="Helical" evidence="13">
    <location>
        <begin position="413"/>
        <end position="437"/>
    </location>
</feature>
<feature type="transmembrane region" description="Helical" evidence="13">
    <location>
        <begin position="16"/>
        <end position="33"/>
    </location>
</feature>
<dbReference type="RefSeq" id="WP_216572205.1">
    <property type="nucleotide sequence ID" value="NZ_JAHLOQ010000063.1"/>
</dbReference>
<evidence type="ECO:0000256" key="13">
    <source>
        <dbReference type="SAM" id="Phobius"/>
    </source>
</evidence>
<comment type="subcellular location">
    <subcellularLocation>
        <location evidence="2">Cell membrane</location>
        <topology evidence="2">Multi-pass membrane protein</topology>
    </subcellularLocation>
</comment>
<keyword evidence="15" id="KW-1185">Reference proteome</keyword>
<evidence type="ECO:0000313" key="14">
    <source>
        <dbReference type="EMBL" id="MBU5337483.1"/>
    </source>
</evidence>
<dbReference type="Pfam" id="PF01554">
    <property type="entry name" value="MatE"/>
    <property type="match status" value="2"/>
</dbReference>
<proteinExistence type="inferred from homology"/>
<dbReference type="InterPro" id="IPR050222">
    <property type="entry name" value="MATE_MdtK"/>
</dbReference>
<keyword evidence="6" id="KW-0050">Antiport</keyword>
<comment type="similarity">
    <text evidence="3">Belongs to the multi antimicrobial extrusion (MATE) (TC 2.A.66.1) family.</text>
</comment>
<evidence type="ECO:0000256" key="9">
    <source>
        <dbReference type="ARBA" id="ARBA00022989"/>
    </source>
</evidence>
<feature type="transmembrane region" description="Helical" evidence="13">
    <location>
        <begin position="132"/>
        <end position="153"/>
    </location>
</feature>
<keyword evidence="10" id="KW-0406">Ion transport</keyword>
<reference evidence="14 15" key="1">
    <citation type="submission" date="2021-06" db="EMBL/GenBank/DDBJ databases">
        <authorList>
            <person name="Sun Q."/>
            <person name="Li D."/>
        </authorList>
    </citation>
    <scope>NUCLEOTIDE SEQUENCE [LARGE SCALE GENOMIC DNA]</scope>
    <source>
        <strain evidence="14 15">N19</strain>
    </source>
</reference>
<evidence type="ECO:0000256" key="5">
    <source>
        <dbReference type="ARBA" id="ARBA00022448"/>
    </source>
</evidence>
<dbReference type="InterPro" id="IPR002528">
    <property type="entry name" value="MATE_fam"/>
</dbReference>
<evidence type="ECO:0000256" key="1">
    <source>
        <dbReference type="ARBA" id="ARBA00003408"/>
    </source>
</evidence>
<evidence type="ECO:0000256" key="2">
    <source>
        <dbReference type="ARBA" id="ARBA00004651"/>
    </source>
</evidence>
<feature type="transmembrane region" description="Helical" evidence="13">
    <location>
        <begin position="318"/>
        <end position="339"/>
    </location>
</feature>
<protein>
    <recommendedName>
        <fullName evidence="4">Probable multidrug resistance protein NorM</fullName>
    </recommendedName>
    <alternativeName>
        <fullName evidence="12">Multidrug-efflux transporter</fullName>
    </alternativeName>
</protein>
<keyword evidence="7" id="KW-1003">Cell membrane</keyword>
<evidence type="ECO:0000256" key="10">
    <source>
        <dbReference type="ARBA" id="ARBA00023065"/>
    </source>
</evidence>
<dbReference type="PANTHER" id="PTHR43298">
    <property type="entry name" value="MULTIDRUG RESISTANCE PROTEIN NORM-RELATED"/>
    <property type="match status" value="1"/>
</dbReference>
<evidence type="ECO:0000256" key="4">
    <source>
        <dbReference type="ARBA" id="ARBA00020268"/>
    </source>
</evidence>
<keyword evidence="9 13" id="KW-1133">Transmembrane helix</keyword>
<dbReference type="CDD" id="cd13138">
    <property type="entry name" value="MATE_yoeA_like"/>
    <property type="match status" value="1"/>
</dbReference>
<comment type="caution">
    <text evidence="14">The sequence shown here is derived from an EMBL/GenBank/DDBJ whole genome shotgun (WGS) entry which is preliminary data.</text>
</comment>
<feature type="transmembrane region" description="Helical" evidence="13">
    <location>
        <begin position="165"/>
        <end position="185"/>
    </location>
</feature>
<keyword evidence="5" id="KW-0813">Transport</keyword>
<evidence type="ECO:0000256" key="11">
    <source>
        <dbReference type="ARBA" id="ARBA00023136"/>
    </source>
</evidence>
<evidence type="ECO:0000256" key="6">
    <source>
        <dbReference type="ARBA" id="ARBA00022449"/>
    </source>
</evidence>
<evidence type="ECO:0000256" key="7">
    <source>
        <dbReference type="ARBA" id="ARBA00022475"/>
    </source>
</evidence>
<organism evidence="14 15">
    <name type="scientific">Intestinibacter bartlettii</name>
    <dbReference type="NCBI Taxonomy" id="261299"/>
    <lineage>
        <taxon>Bacteria</taxon>
        <taxon>Bacillati</taxon>
        <taxon>Bacillota</taxon>
        <taxon>Clostridia</taxon>
        <taxon>Peptostreptococcales</taxon>
        <taxon>Peptostreptococcaceae</taxon>
        <taxon>Intestinibacter</taxon>
    </lineage>
</organism>
<dbReference type="PIRSF" id="PIRSF006603">
    <property type="entry name" value="DinF"/>
    <property type="match status" value="1"/>
</dbReference>
<feature type="transmembrane region" description="Helical" evidence="13">
    <location>
        <begin position="53"/>
        <end position="82"/>
    </location>
</feature>
<evidence type="ECO:0000313" key="15">
    <source>
        <dbReference type="Proteomes" id="UP001196301"/>
    </source>
</evidence>
<dbReference type="Proteomes" id="UP001196301">
    <property type="component" value="Unassembled WGS sequence"/>
</dbReference>
<keyword evidence="11 13" id="KW-0472">Membrane</keyword>
<dbReference type="InterPro" id="IPR048279">
    <property type="entry name" value="MdtK-like"/>
</dbReference>
<gene>
    <name evidence="14" type="ORF">KQI20_13660</name>
</gene>
<name>A0ABS6E048_9FIRM</name>
<dbReference type="EMBL" id="JAHLOQ010000063">
    <property type="protein sequence ID" value="MBU5337483.1"/>
    <property type="molecule type" value="Genomic_DNA"/>
</dbReference>
<evidence type="ECO:0000256" key="8">
    <source>
        <dbReference type="ARBA" id="ARBA00022692"/>
    </source>
</evidence>
<dbReference type="PANTHER" id="PTHR43298:SF2">
    <property type="entry name" value="FMN_FAD EXPORTER YEEO-RELATED"/>
    <property type="match status" value="1"/>
</dbReference>
<feature type="transmembrane region" description="Helical" evidence="13">
    <location>
        <begin position="191"/>
        <end position="216"/>
    </location>
</feature>
<sequence>MEQTYDLTQGNIKRQLIYLSIPLLIGSIFQQFYNTIDSIIVGTYVGHDAFAAIGISGTVMNLFIFIIIGCCTGVSIITAQLYGEKNYDKMRNEIFLSSILGIAVTFVISILGILFMPIILKIIQTPEQLTGYVTQYMNVILGGLITTFLYNFLSSILRSVGNTRMSLIFLVISIFLNVILDLLLIKQFSMGIMGAALATVISQAVSALLCYFYIIYKIPFLKVKKFDMKYNSSLVKLTCQYSFVSALHQSSLYIGKLLVQGAVNSLGVDAISAYTATGRIEDVILAFGNSGSEATSIFIAQNTGAKNKKRVLEGFKDAMILIQLVCIGLILFIFFRSDILLNFFVFDEGKTVLNYGVQYFRILSFFYIISLVGSIFVGFYRGTGHVNIPVIGTTLQITIRVVLSYLLVKSMGIGGVALATGIGWIGIVLFQLSVFVIKKYYKIETNEPDSNIMS</sequence>
<feature type="transmembrane region" description="Helical" evidence="13">
    <location>
        <begin position="359"/>
        <end position="379"/>
    </location>
</feature>
<evidence type="ECO:0000256" key="3">
    <source>
        <dbReference type="ARBA" id="ARBA00010199"/>
    </source>
</evidence>
<keyword evidence="8 13" id="KW-0812">Transmembrane</keyword>
<accession>A0ABS6E048</accession>
<comment type="function">
    <text evidence="1">Multidrug efflux pump.</text>
</comment>
<feature type="transmembrane region" description="Helical" evidence="13">
    <location>
        <begin position="94"/>
        <end position="120"/>
    </location>
</feature>
<dbReference type="NCBIfam" id="TIGR00797">
    <property type="entry name" value="matE"/>
    <property type="match status" value="1"/>
</dbReference>
<feature type="transmembrane region" description="Helical" evidence="13">
    <location>
        <begin position="386"/>
        <end position="407"/>
    </location>
</feature>